<organism evidence="1 2">
    <name type="scientific">Rhododendron molle</name>
    <name type="common">Chinese azalea</name>
    <name type="synonym">Azalea mollis</name>
    <dbReference type="NCBI Taxonomy" id="49168"/>
    <lineage>
        <taxon>Eukaryota</taxon>
        <taxon>Viridiplantae</taxon>
        <taxon>Streptophyta</taxon>
        <taxon>Embryophyta</taxon>
        <taxon>Tracheophyta</taxon>
        <taxon>Spermatophyta</taxon>
        <taxon>Magnoliopsida</taxon>
        <taxon>eudicotyledons</taxon>
        <taxon>Gunneridae</taxon>
        <taxon>Pentapetalae</taxon>
        <taxon>asterids</taxon>
        <taxon>Ericales</taxon>
        <taxon>Ericaceae</taxon>
        <taxon>Ericoideae</taxon>
        <taxon>Rhodoreae</taxon>
        <taxon>Rhododendron</taxon>
    </lineage>
</organism>
<dbReference type="EMBL" id="CM046391">
    <property type="protein sequence ID" value="KAI8557448.1"/>
    <property type="molecule type" value="Genomic_DNA"/>
</dbReference>
<comment type="caution">
    <text evidence="1">The sequence shown here is derived from an EMBL/GenBank/DDBJ whole genome shotgun (WGS) entry which is preliminary data.</text>
</comment>
<protein>
    <submittedName>
        <fullName evidence="1">Uncharacterized protein</fullName>
    </submittedName>
</protein>
<gene>
    <name evidence="1" type="ORF">RHMOL_Rhmol04G0011700</name>
</gene>
<accession>A0ACC0NVR8</accession>
<keyword evidence="2" id="KW-1185">Reference proteome</keyword>
<dbReference type="Proteomes" id="UP001062846">
    <property type="component" value="Chromosome 4"/>
</dbReference>
<evidence type="ECO:0000313" key="2">
    <source>
        <dbReference type="Proteomes" id="UP001062846"/>
    </source>
</evidence>
<name>A0ACC0NVR8_RHOML</name>
<reference evidence="1" key="1">
    <citation type="submission" date="2022-02" db="EMBL/GenBank/DDBJ databases">
        <title>Plant Genome Project.</title>
        <authorList>
            <person name="Zhang R.-G."/>
        </authorList>
    </citation>
    <scope>NUCLEOTIDE SEQUENCE</scope>
    <source>
        <strain evidence="1">AT1</strain>
    </source>
</reference>
<sequence>MAFVTEDMIKQLQTLMEQIDEPLKITFKNMHQGFPTETLMRFLKAREGDVSKAHKMKPIVPTEFYRAVRDSQLIGMSGYSKEGLPVIAIGAGLSTFDKASPSARKKFGRHISTCVKVLDMTGLKLSALNQIKLLSVISTIDDLNYPEKTTAYYIVNAPYVFSACWKVVRPLLQERTRNKVQVLPGSGKDELLKIMDYASLPHFCKREGSGSSFHSRNKTTDNCFSLDHAFHQQLYNYIKQQAELMAAPIRHGSVHVDFPEPDPEDGNIAETIESACKTMGNRIGLSNSLRELKINGE</sequence>
<evidence type="ECO:0000313" key="1">
    <source>
        <dbReference type="EMBL" id="KAI8557448.1"/>
    </source>
</evidence>
<proteinExistence type="predicted"/>